<keyword evidence="8" id="KW-1185">Reference proteome</keyword>
<comment type="similarity">
    <text evidence="2">Belongs to the pectinesterase family.</text>
</comment>
<evidence type="ECO:0000256" key="1">
    <source>
        <dbReference type="ARBA" id="ARBA00005184"/>
    </source>
</evidence>
<dbReference type="PANTHER" id="PTHR31321">
    <property type="entry name" value="ACYL-COA THIOESTER HYDROLASE YBHC-RELATED"/>
    <property type="match status" value="1"/>
</dbReference>
<dbReference type="GO" id="GO:0042545">
    <property type="term" value="P:cell wall modification"/>
    <property type="evidence" value="ECO:0007669"/>
    <property type="project" value="InterPro"/>
</dbReference>
<proteinExistence type="inferred from homology"/>
<dbReference type="Pfam" id="PF01095">
    <property type="entry name" value="Pectinesterase"/>
    <property type="match status" value="1"/>
</dbReference>
<dbReference type="AlphaFoldDB" id="A0A6A2XZR8"/>
<evidence type="ECO:0000313" key="7">
    <source>
        <dbReference type="EMBL" id="KAE8673025.1"/>
    </source>
</evidence>
<evidence type="ECO:0000256" key="3">
    <source>
        <dbReference type="ARBA" id="ARBA00013229"/>
    </source>
</evidence>
<evidence type="ECO:0000256" key="5">
    <source>
        <dbReference type="ARBA" id="ARBA00023085"/>
    </source>
</evidence>
<dbReference type="InterPro" id="IPR012334">
    <property type="entry name" value="Pectin_lyas_fold"/>
</dbReference>
<evidence type="ECO:0000259" key="6">
    <source>
        <dbReference type="Pfam" id="PF01095"/>
    </source>
</evidence>
<accession>A0A6A2XZR8</accession>
<dbReference type="GO" id="GO:0045490">
    <property type="term" value="P:pectin catabolic process"/>
    <property type="evidence" value="ECO:0007669"/>
    <property type="project" value="UniProtKB-UniPathway"/>
</dbReference>
<evidence type="ECO:0000313" key="8">
    <source>
        <dbReference type="Proteomes" id="UP000436088"/>
    </source>
</evidence>
<protein>
    <recommendedName>
        <fullName evidence="3">pectinesterase</fullName>
        <ecNumber evidence="3">3.1.1.11</ecNumber>
    </recommendedName>
</protein>
<comment type="pathway">
    <text evidence="1">Glycan metabolism; pectin degradation; 2-dehydro-3-deoxy-D-gluconate from pectin: step 1/5.</text>
</comment>
<dbReference type="SUPFAM" id="SSF51126">
    <property type="entry name" value="Pectin lyase-like"/>
    <property type="match status" value="1"/>
</dbReference>
<evidence type="ECO:0000256" key="4">
    <source>
        <dbReference type="ARBA" id="ARBA00022801"/>
    </source>
</evidence>
<dbReference type="PANTHER" id="PTHR31321:SF73">
    <property type="entry name" value="PECTINESTERASE 14-RELATED"/>
    <property type="match status" value="1"/>
</dbReference>
<keyword evidence="5" id="KW-0063">Aspartyl esterase</keyword>
<organism evidence="7 8">
    <name type="scientific">Hibiscus syriacus</name>
    <name type="common">Rose of Sharon</name>
    <dbReference type="NCBI Taxonomy" id="106335"/>
    <lineage>
        <taxon>Eukaryota</taxon>
        <taxon>Viridiplantae</taxon>
        <taxon>Streptophyta</taxon>
        <taxon>Embryophyta</taxon>
        <taxon>Tracheophyta</taxon>
        <taxon>Spermatophyta</taxon>
        <taxon>Magnoliopsida</taxon>
        <taxon>eudicotyledons</taxon>
        <taxon>Gunneridae</taxon>
        <taxon>Pentapetalae</taxon>
        <taxon>rosids</taxon>
        <taxon>malvids</taxon>
        <taxon>Malvales</taxon>
        <taxon>Malvaceae</taxon>
        <taxon>Malvoideae</taxon>
        <taxon>Hibiscus</taxon>
    </lineage>
</organism>
<sequence length="82" mass="9149">MSGVSGSITAHVRQTISDQTGFSFVYCIVWGTGSIWLGRAWGAYATIVFSRSYMTDVVDPVGWNDWRDPSRDQSVTISYSFN</sequence>
<feature type="domain" description="Pectinesterase catalytic" evidence="6">
    <location>
        <begin position="5"/>
        <end position="70"/>
    </location>
</feature>
<dbReference type="InterPro" id="IPR011050">
    <property type="entry name" value="Pectin_lyase_fold/virulence"/>
</dbReference>
<dbReference type="InterPro" id="IPR000070">
    <property type="entry name" value="Pectinesterase_cat"/>
</dbReference>
<reference evidence="7" key="1">
    <citation type="submission" date="2019-09" db="EMBL/GenBank/DDBJ databases">
        <title>Draft genome information of white flower Hibiscus syriacus.</title>
        <authorList>
            <person name="Kim Y.-M."/>
        </authorList>
    </citation>
    <scope>NUCLEOTIDE SEQUENCE [LARGE SCALE GENOMIC DNA]</scope>
    <source>
        <strain evidence="7">YM2019G1</strain>
    </source>
</reference>
<comment type="caution">
    <text evidence="7">The sequence shown here is derived from an EMBL/GenBank/DDBJ whole genome shotgun (WGS) entry which is preliminary data.</text>
</comment>
<keyword evidence="4" id="KW-0378">Hydrolase</keyword>
<dbReference type="Proteomes" id="UP000436088">
    <property type="component" value="Unassembled WGS sequence"/>
</dbReference>
<dbReference type="Gene3D" id="2.160.20.10">
    <property type="entry name" value="Single-stranded right-handed beta-helix, Pectin lyase-like"/>
    <property type="match status" value="1"/>
</dbReference>
<dbReference type="EC" id="3.1.1.11" evidence="3"/>
<gene>
    <name evidence="7" type="ORF">F3Y22_tig00111827pilonHSYRG00024</name>
</gene>
<dbReference type="EMBL" id="VEPZ02001438">
    <property type="protein sequence ID" value="KAE8673025.1"/>
    <property type="molecule type" value="Genomic_DNA"/>
</dbReference>
<dbReference type="UniPathway" id="UPA00545">
    <property type="reaction ID" value="UER00823"/>
</dbReference>
<name>A0A6A2XZR8_HIBSY</name>
<dbReference type="GO" id="GO:0030599">
    <property type="term" value="F:pectinesterase activity"/>
    <property type="evidence" value="ECO:0007669"/>
    <property type="project" value="UniProtKB-EC"/>
</dbReference>
<evidence type="ECO:0000256" key="2">
    <source>
        <dbReference type="ARBA" id="ARBA00008891"/>
    </source>
</evidence>